<dbReference type="Pfam" id="PF11195">
    <property type="entry name" value="Tad2-like"/>
    <property type="match status" value="1"/>
</dbReference>
<feature type="domain" description="DUF7823" evidence="2">
    <location>
        <begin position="141"/>
        <end position="257"/>
    </location>
</feature>
<gene>
    <name evidence="3" type="ORF">A9255_04720</name>
    <name evidence="4" type="ORF">Xhom_03728</name>
</gene>
<dbReference type="InterPro" id="IPR056725">
    <property type="entry name" value="DUF7823"/>
</dbReference>
<feature type="domain" description="Thoeris anti-defense 2-like" evidence="1">
    <location>
        <begin position="36"/>
        <end position="100"/>
    </location>
</feature>
<organism evidence="4 6">
    <name type="scientific">Xenorhabdus hominickii</name>
    <dbReference type="NCBI Taxonomy" id="351679"/>
    <lineage>
        <taxon>Bacteria</taxon>
        <taxon>Pseudomonadati</taxon>
        <taxon>Pseudomonadota</taxon>
        <taxon>Gammaproteobacteria</taxon>
        <taxon>Enterobacterales</taxon>
        <taxon>Morganellaceae</taxon>
        <taxon>Xenorhabdus</taxon>
    </lineage>
</organism>
<evidence type="ECO:0000313" key="6">
    <source>
        <dbReference type="Proteomes" id="UP000225433"/>
    </source>
</evidence>
<accession>A0A2G0Q3C0</accession>
<name>A0A2G0Q3C0_XENHO</name>
<evidence type="ECO:0000259" key="2">
    <source>
        <dbReference type="Pfam" id="PF25136"/>
    </source>
</evidence>
<evidence type="ECO:0000313" key="5">
    <source>
        <dbReference type="Proteomes" id="UP000094600"/>
    </source>
</evidence>
<dbReference type="InterPro" id="IPR021361">
    <property type="entry name" value="Tad2-like_dom"/>
</dbReference>
<dbReference type="EMBL" id="CP016176">
    <property type="protein sequence ID" value="AOM39937.1"/>
    <property type="molecule type" value="Genomic_DNA"/>
</dbReference>
<dbReference type="AlphaFoldDB" id="A0A2G0Q3C0"/>
<keyword evidence="5" id="KW-1185">Reference proteome</keyword>
<evidence type="ECO:0000313" key="3">
    <source>
        <dbReference type="EMBL" id="AOM39937.1"/>
    </source>
</evidence>
<reference evidence="4 6" key="2">
    <citation type="journal article" date="2017" name="Nat. Microbiol.">
        <title>Natural product diversity associated with the nematode symbionts Photorhabdus and Xenorhabdus.</title>
        <authorList>
            <person name="Tobias N.J."/>
            <person name="Wolff H."/>
            <person name="Djahanschiri B."/>
            <person name="Grundmann F."/>
            <person name="Kronenwerth M."/>
            <person name="Shi Y.M."/>
            <person name="Simonyi S."/>
            <person name="Grun P."/>
            <person name="Shapiro-Ilan D."/>
            <person name="Pidot S.J."/>
            <person name="Stinear T.P."/>
            <person name="Ebersberger I."/>
            <person name="Bode H.B."/>
        </authorList>
    </citation>
    <scope>NUCLEOTIDE SEQUENCE [LARGE SCALE GENOMIC DNA]</scope>
    <source>
        <strain evidence="4 6">DSM 17903</strain>
    </source>
</reference>
<dbReference type="RefSeq" id="WP_069315680.1">
    <property type="nucleotide sequence ID" value="NZ_CAWNQJ010000090.1"/>
</dbReference>
<reference evidence="3 5" key="1">
    <citation type="submission" date="2016-06" db="EMBL/GenBank/DDBJ databases">
        <title>Bacterial characters and pathogenicity of Xenorhabdus hominickii from an entomopathogenic nematode, Steinernema monticolum.</title>
        <authorList>
            <person name="Park Y."/>
            <person name="Kim Y."/>
        </authorList>
    </citation>
    <scope>NUCLEOTIDE SEQUENCE [LARGE SCALE GENOMIC DNA]</scope>
    <source>
        <strain evidence="3 5">ANU1</strain>
    </source>
</reference>
<protein>
    <submittedName>
        <fullName evidence="4">Uncharacterized protein</fullName>
    </submittedName>
</protein>
<proteinExistence type="predicted"/>
<dbReference type="Pfam" id="PF25136">
    <property type="entry name" value="DUF7823"/>
    <property type="match status" value="1"/>
</dbReference>
<dbReference type="STRING" id="351679.A9255_04720"/>
<dbReference type="EMBL" id="NJAI01000006">
    <property type="protein sequence ID" value="PHM53727.1"/>
    <property type="molecule type" value="Genomic_DNA"/>
</dbReference>
<sequence>MSEVNKPENDNADLKCPFNPDQYKIDAIAAPVGTSPWALIQVYLGHQVHRSDWDAPDEYIHLVPGNGNDIAPSIQKRDKHGMLTSWQPTQEDLMACDWSFLKQDDCMLAFDLKIGTGKYSDNELDWGYLADNESAVGPAHEGPFGSLATLKNNTDIIKFSYFAWQGRSDNYRGILIGVSSGSTQAGYQKMVELFAKDLTVSVNGVPYHLGSSTALQNMVGQKPYEFIGQYTNDDAQKLGALLKQNVNKTLHFCFNWK</sequence>
<dbReference type="Proteomes" id="UP000225433">
    <property type="component" value="Unassembled WGS sequence"/>
</dbReference>
<dbReference type="Proteomes" id="UP000094600">
    <property type="component" value="Chromosome"/>
</dbReference>
<dbReference type="KEGG" id="xho:A9255_04720"/>
<dbReference type="OrthoDB" id="6447801at2"/>
<evidence type="ECO:0000313" key="4">
    <source>
        <dbReference type="EMBL" id="PHM53727.1"/>
    </source>
</evidence>
<evidence type="ECO:0000259" key="1">
    <source>
        <dbReference type="Pfam" id="PF11195"/>
    </source>
</evidence>